<dbReference type="GO" id="GO:0004601">
    <property type="term" value="F:peroxidase activity"/>
    <property type="evidence" value="ECO:0007669"/>
    <property type="project" value="UniProtKB-KW"/>
</dbReference>
<sequence length="432" mass="46360">MKRMYRGAGKRTFGLCMLMATLLFEPAVTKADSVLDWNVIAVDTAVANGQNPFAQARFAAIVQVAVFEAVNAITGDYRPYLGSIVAPHGASADAAAVQASYRVLRTYFPASASNLDAALANSLALIPDGQAKIDGIATGDAAAMALIALRANDGSSPAQFKTPGPPVPGEWQATPSCPKVNGIASGIAFQWQNVTPFGIRSAKEFLLGPPPALASNKYAKTYNEVMTVGSLDSTERPPDRSDVATYYAATSPTQAFNQAARQIAQEQRRTLSENARALAVINMAINDSLVAAFFNKYNYNFWRPETAIRAGDTDSNRKTDPDPDWLPFIVTPCFPSYPSNHGSAANAAAAVMRRLYGEAGHSMTLSNPAVPTIVLQYTSFRQITDDISDARVYGGIHFRTDQDAGALLGLIVGKAVYKHNLRPVQDDDRDDD</sequence>
<dbReference type="InterPro" id="IPR036938">
    <property type="entry name" value="PAP2/HPO_sf"/>
</dbReference>
<gene>
    <name evidence="3" type="ORF">P8935_22995</name>
</gene>
<evidence type="ECO:0000259" key="2">
    <source>
        <dbReference type="Pfam" id="PF01569"/>
    </source>
</evidence>
<keyword evidence="3" id="KW-0575">Peroxidase</keyword>
<keyword evidence="3" id="KW-0560">Oxidoreductase</keyword>
<protein>
    <submittedName>
        <fullName evidence="3">Vanadium-dependent haloperoxidase</fullName>
        <ecNumber evidence="3">1.11.1.-</ecNumber>
    </submittedName>
</protein>
<keyword evidence="1" id="KW-0732">Signal</keyword>
<dbReference type="AlphaFoldDB" id="A0AAU7DHT5"/>
<feature type="domain" description="Phosphatidic acid phosphatase type 2/haloperoxidase" evidence="2">
    <location>
        <begin position="281"/>
        <end position="418"/>
    </location>
</feature>
<evidence type="ECO:0000313" key="3">
    <source>
        <dbReference type="EMBL" id="XBH17419.1"/>
    </source>
</evidence>
<name>A0AAU7DHT5_9BACT</name>
<feature type="signal peptide" evidence="1">
    <location>
        <begin position="1"/>
        <end position="31"/>
    </location>
</feature>
<dbReference type="SUPFAM" id="SSF48317">
    <property type="entry name" value="Acid phosphatase/Vanadium-dependent haloperoxidase"/>
    <property type="match status" value="1"/>
</dbReference>
<dbReference type="EC" id="1.11.1.-" evidence="3"/>
<dbReference type="CDD" id="cd03398">
    <property type="entry name" value="PAP2_haloperoxidase"/>
    <property type="match status" value="1"/>
</dbReference>
<dbReference type="Gene3D" id="1.10.606.20">
    <property type="match status" value="1"/>
</dbReference>
<reference evidence="3" key="1">
    <citation type="submission" date="2023-03" db="EMBL/GenBank/DDBJ databases">
        <title>Edaphobacter sp.</title>
        <authorList>
            <person name="Huber K.J."/>
            <person name="Papendorf J."/>
            <person name="Pilke C."/>
            <person name="Bunk B."/>
            <person name="Sproeer C."/>
            <person name="Pester M."/>
        </authorList>
    </citation>
    <scope>NUCLEOTIDE SEQUENCE</scope>
    <source>
        <strain evidence="3">DSM 110680</strain>
    </source>
</reference>
<dbReference type="RefSeq" id="WP_348262649.1">
    <property type="nucleotide sequence ID" value="NZ_CP121196.1"/>
</dbReference>
<feature type="chain" id="PRO_5043313463" evidence="1">
    <location>
        <begin position="32"/>
        <end position="432"/>
    </location>
</feature>
<proteinExistence type="predicted"/>
<dbReference type="InterPro" id="IPR000326">
    <property type="entry name" value="PAP2/HPO"/>
</dbReference>
<dbReference type="Pfam" id="PF01569">
    <property type="entry name" value="PAP2"/>
    <property type="match status" value="1"/>
</dbReference>
<organism evidence="3">
    <name type="scientific">Telmatobacter sp. DSM 110680</name>
    <dbReference type="NCBI Taxonomy" id="3036704"/>
    <lineage>
        <taxon>Bacteria</taxon>
        <taxon>Pseudomonadati</taxon>
        <taxon>Acidobacteriota</taxon>
        <taxon>Terriglobia</taxon>
        <taxon>Terriglobales</taxon>
        <taxon>Acidobacteriaceae</taxon>
        <taxon>Telmatobacter</taxon>
    </lineage>
</organism>
<dbReference type="EMBL" id="CP121196">
    <property type="protein sequence ID" value="XBH17419.1"/>
    <property type="molecule type" value="Genomic_DNA"/>
</dbReference>
<dbReference type="PANTHER" id="PTHR34599:SF1">
    <property type="entry name" value="PHOSPHATIDIC ACID PHOSPHATASE TYPE 2_HALOPEROXIDASE DOMAIN-CONTAINING PROTEIN"/>
    <property type="match status" value="1"/>
</dbReference>
<evidence type="ECO:0000256" key="1">
    <source>
        <dbReference type="SAM" id="SignalP"/>
    </source>
</evidence>
<dbReference type="PANTHER" id="PTHR34599">
    <property type="entry name" value="PEROXIDASE-RELATED"/>
    <property type="match status" value="1"/>
</dbReference>
<dbReference type="InterPro" id="IPR052559">
    <property type="entry name" value="V-haloperoxidase"/>
</dbReference>
<accession>A0AAU7DHT5</accession>